<keyword evidence="3" id="KW-0963">Cytoplasm</keyword>
<dbReference type="InterPro" id="IPR009008">
    <property type="entry name" value="Val/Leu/Ile-tRNA-synth_edit"/>
</dbReference>
<evidence type="ECO:0000256" key="8">
    <source>
        <dbReference type="ARBA" id="ARBA00023146"/>
    </source>
</evidence>
<dbReference type="InterPro" id="IPR014729">
    <property type="entry name" value="Rossmann-like_a/b/a_fold"/>
</dbReference>
<dbReference type="PANTHER" id="PTHR43740">
    <property type="entry name" value="LEUCYL-TRNA SYNTHETASE"/>
    <property type="match status" value="1"/>
</dbReference>
<keyword evidence="4 11" id="KW-0436">Ligase</keyword>
<evidence type="ECO:0000256" key="4">
    <source>
        <dbReference type="ARBA" id="ARBA00022598"/>
    </source>
</evidence>
<dbReference type="PRINTS" id="PR00985">
    <property type="entry name" value="TRNASYNTHLEU"/>
</dbReference>
<dbReference type="InterPro" id="IPR002300">
    <property type="entry name" value="aa-tRNA-synth_Ia"/>
</dbReference>
<dbReference type="GO" id="GO:0006429">
    <property type="term" value="P:leucyl-tRNA aminoacylation"/>
    <property type="evidence" value="ECO:0007669"/>
    <property type="project" value="UniProtKB-UniRule"/>
</dbReference>
<evidence type="ECO:0000256" key="6">
    <source>
        <dbReference type="ARBA" id="ARBA00022840"/>
    </source>
</evidence>
<comment type="similarity">
    <text evidence="1 11">Belongs to the class-I aminoacyl-tRNA synthetase family.</text>
</comment>
<evidence type="ECO:0000256" key="3">
    <source>
        <dbReference type="ARBA" id="ARBA00022490"/>
    </source>
</evidence>
<reference evidence="16" key="1">
    <citation type="submission" date="2017-09" db="EMBL/GenBank/DDBJ databases">
        <title>Depth-based differentiation of microbial function through sediment-hosted aquifers and enrichment of novel symbionts in the deep terrestrial subsurface.</title>
        <authorList>
            <person name="Probst A.J."/>
            <person name="Ladd B."/>
            <person name="Jarett J.K."/>
            <person name="Geller-Mcgrath D.E."/>
            <person name="Sieber C.M.K."/>
            <person name="Emerson J.B."/>
            <person name="Anantharaman K."/>
            <person name="Thomas B.C."/>
            <person name="Malmstrom R."/>
            <person name="Stieglmeier M."/>
            <person name="Klingl A."/>
            <person name="Woyke T."/>
            <person name="Ryan C.M."/>
            <person name="Banfield J.F."/>
        </authorList>
    </citation>
    <scope>NUCLEOTIDE SEQUENCE [LARGE SCALE GENOMIC DNA]</scope>
</reference>
<accession>A0A2M7W217</accession>
<dbReference type="PROSITE" id="PS00178">
    <property type="entry name" value="AA_TRNA_LIGASE_I"/>
    <property type="match status" value="1"/>
</dbReference>
<evidence type="ECO:0000256" key="2">
    <source>
        <dbReference type="ARBA" id="ARBA00013164"/>
    </source>
</evidence>
<dbReference type="InterPro" id="IPR001412">
    <property type="entry name" value="aa-tRNA-synth_I_CS"/>
</dbReference>
<keyword evidence="6 11" id="KW-0067">ATP-binding</keyword>
<dbReference type="Proteomes" id="UP000228952">
    <property type="component" value="Unassembled WGS sequence"/>
</dbReference>
<dbReference type="PANTHER" id="PTHR43740:SF2">
    <property type="entry name" value="LEUCINE--TRNA LIGASE, MITOCHONDRIAL"/>
    <property type="match status" value="1"/>
</dbReference>
<dbReference type="CDD" id="cd00812">
    <property type="entry name" value="LeuRS_core"/>
    <property type="match status" value="1"/>
</dbReference>
<comment type="caution">
    <text evidence="15">The sequence shown here is derived from an EMBL/GenBank/DDBJ whole genome shotgun (WGS) entry which is preliminary data.</text>
</comment>
<dbReference type="GO" id="GO:0004823">
    <property type="term" value="F:leucine-tRNA ligase activity"/>
    <property type="evidence" value="ECO:0007669"/>
    <property type="project" value="UniProtKB-UniRule"/>
</dbReference>
<evidence type="ECO:0000256" key="10">
    <source>
        <dbReference type="NCBIfam" id="TIGR00396"/>
    </source>
</evidence>
<evidence type="ECO:0000259" key="12">
    <source>
        <dbReference type="Pfam" id="PF00133"/>
    </source>
</evidence>
<keyword evidence="7 11" id="KW-0648">Protein biosynthesis</keyword>
<dbReference type="FunFam" id="1.10.730.10:FF:000002">
    <property type="entry name" value="Leucine--tRNA ligase"/>
    <property type="match status" value="1"/>
</dbReference>
<dbReference type="Pfam" id="PF08264">
    <property type="entry name" value="Anticodon_1"/>
    <property type="match status" value="1"/>
</dbReference>
<dbReference type="EMBL" id="PFQB01000066">
    <property type="protein sequence ID" value="PJA13982.1"/>
    <property type="molecule type" value="Genomic_DNA"/>
</dbReference>
<dbReference type="Pfam" id="PF00133">
    <property type="entry name" value="tRNA-synt_1"/>
    <property type="match status" value="2"/>
</dbReference>
<keyword evidence="5 11" id="KW-0547">Nucleotide-binding</keyword>
<dbReference type="SUPFAM" id="SSF52374">
    <property type="entry name" value="Nucleotidylyl transferase"/>
    <property type="match status" value="1"/>
</dbReference>
<organism evidence="15 16">
    <name type="scientific">Candidatus Dojkabacteria bacterium CG_4_10_14_0_2_um_filter_Dojkabacteria_WS6_41_15</name>
    <dbReference type="NCBI Taxonomy" id="2014249"/>
    <lineage>
        <taxon>Bacteria</taxon>
        <taxon>Candidatus Dojkabacteria</taxon>
    </lineage>
</organism>
<keyword evidence="8 11" id="KW-0030">Aminoacyl-tRNA synthetase</keyword>
<sequence>MATQGEYDFKSVQDKWNKRWETMGLGRAEDFSKKPKKYALVELPYPSGDGLHMGHCWNYTLFDAYARYYRLRGYNVLYPMGWDTFGLPTYNHAVKVNRSPQEISQESIQTFRRQLKSLGLAFDWEREIDTSDSAYYKWTQWIFIQLFEHWYDADFVRRDGGKGQARPIADLPIPAEVKKSGFKAINEYQDKYRLAYKSKMPVAWCPKCKTGLANEEVMADKTHERCGTTVEERVLEQWMLRITAYAERLIADLDTVDFPNGIKAAQKEWIGKSQGIIIDYKVVDSDLVVPCYTTTPVNFGATFLVVAPEYKDVMALTTVEQKEAVMQYVKEAKAKTDFDRIGNKTKTGVFTGSYVANHVTGKPIPVWVADFALATVGTGALQGCPAHDLRDFEFAQKSSIPIDRVVVGEDGDETPVTRKEQIVSKGMPGKMVNSDFLNGTSFSEAMYKTMDYFEEKGWGKRVTMYKFHDWVFSRQHYWGEPTPMVYCKTCGWSSVGMQELPVVLPKLEDYKMGEDGSSPLEKADEWKKTVCPICKGEATRETDVMPNWAGSNWYFLRYLDPHNKEKLVDFNIASYWMPVDLYYGGQEHVTLHLLYSRFIYKFLYDLGAVPNIEPYQMRRNHGIILGPDNRKMSKSSGNVVNPDEVVNKFGADVVRLYMMFIGPYDSVTPWSDKSVVGIARFMRRVEQMIKNGVAMVNEDSAMSTNGETVSLDKLKRKLAFDIENLKFNTIVSTLMEFCNKYEKAKWTDKKLKEFLVLLSPFTPYLAEEMWERLGEKGSVHQQSITVEESANSEVELVEIPVMVNGRVRARLSVAISEAEDKVVSVAMAIIEVQKHLPNGHKKVVYVPGKAVNFVGK</sequence>
<dbReference type="InterPro" id="IPR002302">
    <property type="entry name" value="Leu-tRNA-ligase"/>
</dbReference>
<dbReference type="Gene3D" id="3.40.50.620">
    <property type="entry name" value="HUPs"/>
    <property type="match status" value="3"/>
</dbReference>
<dbReference type="InterPro" id="IPR009080">
    <property type="entry name" value="tRNAsynth_Ia_anticodon-bd"/>
</dbReference>
<evidence type="ECO:0000259" key="14">
    <source>
        <dbReference type="Pfam" id="PF13603"/>
    </source>
</evidence>
<comment type="catalytic activity">
    <reaction evidence="9">
        <text>tRNA(Leu) + L-leucine + ATP = L-leucyl-tRNA(Leu) + AMP + diphosphate</text>
        <dbReference type="Rhea" id="RHEA:11688"/>
        <dbReference type="Rhea" id="RHEA-COMP:9613"/>
        <dbReference type="Rhea" id="RHEA-COMP:9622"/>
        <dbReference type="ChEBI" id="CHEBI:30616"/>
        <dbReference type="ChEBI" id="CHEBI:33019"/>
        <dbReference type="ChEBI" id="CHEBI:57427"/>
        <dbReference type="ChEBI" id="CHEBI:78442"/>
        <dbReference type="ChEBI" id="CHEBI:78494"/>
        <dbReference type="ChEBI" id="CHEBI:456215"/>
        <dbReference type="EC" id="6.1.1.4"/>
    </reaction>
</comment>
<evidence type="ECO:0000256" key="7">
    <source>
        <dbReference type="ARBA" id="ARBA00022917"/>
    </source>
</evidence>
<dbReference type="GO" id="GO:0005829">
    <property type="term" value="C:cytosol"/>
    <property type="evidence" value="ECO:0007669"/>
    <property type="project" value="TreeGrafter"/>
</dbReference>
<dbReference type="InterPro" id="IPR025709">
    <property type="entry name" value="Leu_tRNA-synth_edit"/>
</dbReference>
<evidence type="ECO:0000259" key="13">
    <source>
        <dbReference type="Pfam" id="PF08264"/>
    </source>
</evidence>
<feature type="domain" description="Methionyl/Valyl/Leucyl/Isoleucyl-tRNA synthetase anticodon-binding" evidence="13">
    <location>
        <begin position="711"/>
        <end position="820"/>
    </location>
</feature>
<dbReference type="FunFam" id="3.40.50.620:FF:000056">
    <property type="entry name" value="Leucine--tRNA ligase"/>
    <property type="match status" value="1"/>
</dbReference>
<dbReference type="SUPFAM" id="SSF50677">
    <property type="entry name" value="ValRS/IleRS/LeuRS editing domain"/>
    <property type="match status" value="1"/>
</dbReference>
<feature type="domain" description="Aminoacyl-tRNA synthetase class Ia" evidence="12">
    <location>
        <begin position="16"/>
        <end position="148"/>
    </location>
</feature>
<dbReference type="FunFam" id="3.40.50.620:FF:000060">
    <property type="entry name" value="Leucine--tRNA ligase"/>
    <property type="match status" value="1"/>
</dbReference>
<dbReference type="Gene3D" id="1.10.730.10">
    <property type="entry name" value="Isoleucyl-tRNA Synthetase, Domain 1"/>
    <property type="match status" value="2"/>
</dbReference>
<dbReference type="AlphaFoldDB" id="A0A2M7W217"/>
<evidence type="ECO:0000313" key="16">
    <source>
        <dbReference type="Proteomes" id="UP000228952"/>
    </source>
</evidence>
<proteinExistence type="inferred from homology"/>
<dbReference type="Pfam" id="PF13603">
    <property type="entry name" value="tRNA-synt_1_2"/>
    <property type="match status" value="1"/>
</dbReference>
<gene>
    <name evidence="15" type="ORF">COX64_02575</name>
</gene>
<evidence type="ECO:0000256" key="9">
    <source>
        <dbReference type="ARBA" id="ARBA00047469"/>
    </source>
</evidence>
<dbReference type="GO" id="GO:0002161">
    <property type="term" value="F:aminoacyl-tRNA deacylase activity"/>
    <property type="evidence" value="ECO:0007669"/>
    <property type="project" value="InterPro"/>
</dbReference>
<feature type="domain" description="Leucyl-tRNA synthetase editing" evidence="14">
    <location>
        <begin position="267"/>
        <end position="453"/>
    </location>
</feature>
<evidence type="ECO:0000256" key="5">
    <source>
        <dbReference type="ARBA" id="ARBA00022741"/>
    </source>
</evidence>
<dbReference type="GO" id="GO:0005524">
    <property type="term" value="F:ATP binding"/>
    <property type="evidence" value="ECO:0007669"/>
    <property type="project" value="UniProtKB-KW"/>
</dbReference>
<dbReference type="Gene3D" id="3.10.20.590">
    <property type="match status" value="1"/>
</dbReference>
<dbReference type="EC" id="6.1.1.4" evidence="2 10"/>
<feature type="domain" description="Aminoacyl-tRNA synthetase class Ia" evidence="12">
    <location>
        <begin position="464"/>
        <end position="659"/>
    </location>
</feature>
<name>A0A2M7W217_9BACT</name>
<dbReference type="SUPFAM" id="SSF47323">
    <property type="entry name" value="Anticodon-binding domain of a subclass of class I aminoacyl-tRNA synthetases"/>
    <property type="match status" value="1"/>
</dbReference>
<evidence type="ECO:0000256" key="1">
    <source>
        <dbReference type="ARBA" id="ARBA00005594"/>
    </source>
</evidence>
<protein>
    <recommendedName>
        <fullName evidence="2 10">Leucine--tRNA ligase</fullName>
        <ecNumber evidence="2 10">6.1.1.4</ecNumber>
    </recommendedName>
</protein>
<evidence type="ECO:0000313" key="15">
    <source>
        <dbReference type="EMBL" id="PJA13982.1"/>
    </source>
</evidence>
<evidence type="ECO:0000256" key="11">
    <source>
        <dbReference type="RuleBase" id="RU363035"/>
    </source>
</evidence>
<dbReference type="InterPro" id="IPR013155">
    <property type="entry name" value="M/V/L/I-tRNA-synth_anticd-bd"/>
</dbReference>
<dbReference type="NCBIfam" id="TIGR00396">
    <property type="entry name" value="leuS_bact"/>
    <property type="match status" value="1"/>
</dbReference>